<organism evidence="1 2">
    <name type="scientific">Leptospira interrogans str. UI 12758</name>
    <dbReference type="NCBI Taxonomy" id="1049938"/>
    <lineage>
        <taxon>Bacteria</taxon>
        <taxon>Pseudomonadati</taxon>
        <taxon>Spirochaetota</taxon>
        <taxon>Spirochaetia</taxon>
        <taxon>Leptospirales</taxon>
        <taxon>Leptospiraceae</taxon>
        <taxon>Leptospira</taxon>
    </lineage>
</organism>
<comment type="caution">
    <text evidence="1">The sequence shown here is derived from an EMBL/GenBank/DDBJ whole genome shotgun (WGS) entry which is preliminary data.</text>
</comment>
<name>A0A0E2CZ23_LEPIR</name>
<dbReference type="AlphaFoldDB" id="A0A0E2CZ23"/>
<gene>
    <name evidence="1" type="ORF">LEP1GSC105_0744</name>
</gene>
<dbReference type="EMBL" id="AHNR02000073">
    <property type="protein sequence ID" value="EKR52860.1"/>
    <property type="molecule type" value="Genomic_DNA"/>
</dbReference>
<reference evidence="1 2" key="1">
    <citation type="submission" date="2012-10" db="EMBL/GenBank/DDBJ databases">
        <authorList>
            <person name="Harkins D.M."/>
            <person name="Durkin A.S."/>
            <person name="Brinkac L.M."/>
            <person name="Haft D.H."/>
            <person name="Selengut J.D."/>
            <person name="Sanka R."/>
            <person name="DePew J."/>
            <person name="Purushe J."/>
            <person name="Chanthongthip A."/>
            <person name="Lattana O."/>
            <person name="Phetsouvanh R."/>
            <person name="Newton P.N."/>
            <person name="Vinetz J.M."/>
            <person name="Sutton G.G."/>
            <person name="Nierman W.C."/>
            <person name="Fouts D.E."/>
        </authorList>
    </citation>
    <scope>NUCLEOTIDE SEQUENCE [LARGE SCALE GENOMIC DNA]</scope>
    <source>
        <strain evidence="1 2">UI 12758</strain>
    </source>
</reference>
<evidence type="ECO:0000313" key="2">
    <source>
        <dbReference type="Proteomes" id="UP000001340"/>
    </source>
</evidence>
<dbReference type="Proteomes" id="UP000001340">
    <property type="component" value="Unassembled WGS sequence"/>
</dbReference>
<proteinExistence type="predicted"/>
<sequence length="53" mass="6455">MYLVAKALFQKTDTNRMSEILNQFYKYDFQTFLFYNEALFENLFIAPYSHSNK</sequence>
<protein>
    <submittedName>
        <fullName evidence="1">Uncharacterized protein</fullName>
    </submittedName>
</protein>
<evidence type="ECO:0000313" key="1">
    <source>
        <dbReference type="EMBL" id="EKR52860.1"/>
    </source>
</evidence>
<accession>A0A0E2CZ23</accession>